<feature type="chain" id="PRO_5045901084" description="PE-PPE domain-containing protein" evidence="2">
    <location>
        <begin position="35"/>
        <end position="253"/>
    </location>
</feature>
<evidence type="ECO:0000313" key="3">
    <source>
        <dbReference type="EMBL" id="GAA2716505.1"/>
    </source>
</evidence>
<keyword evidence="2" id="KW-0732">Signal</keyword>
<dbReference type="RefSeq" id="WP_344435420.1">
    <property type="nucleotide sequence ID" value="NZ_BAAASL010000009.1"/>
</dbReference>
<accession>A0ABN3TSP6</accession>
<gene>
    <name evidence="3" type="ORF">GCM10010315_27690</name>
</gene>
<proteinExistence type="predicted"/>
<evidence type="ECO:0000256" key="1">
    <source>
        <dbReference type="ARBA" id="ARBA00022801"/>
    </source>
</evidence>
<dbReference type="Proteomes" id="UP001500886">
    <property type="component" value="Unassembled WGS sequence"/>
</dbReference>
<evidence type="ECO:0000313" key="4">
    <source>
        <dbReference type="Proteomes" id="UP001500886"/>
    </source>
</evidence>
<comment type="caution">
    <text evidence="3">The sequence shown here is derived from an EMBL/GenBank/DDBJ whole genome shotgun (WGS) entry which is preliminary data.</text>
</comment>
<protein>
    <recommendedName>
        <fullName evidence="5">PE-PPE domain-containing protein</fullName>
    </recommendedName>
</protein>
<dbReference type="EMBL" id="BAAASL010000009">
    <property type="protein sequence ID" value="GAA2716505.1"/>
    <property type="molecule type" value="Genomic_DNA"/>
</dbReference>
<dbReference type="InterPro" id="IPR000675">
    <property type="entry name" value="Cutinase/axe"/>
</dbReference>
<name>A0ABN3TSP6_9ACTN</name>
<evidence type="ECO:0000256" key="2">
    <source>
        <dbReference type="SAM" id="SignalP"/>
    </source>
</evidence>
<feature type="signal peptide" evidence="2">
    <location>
        <begin position="1"/>
        <end position="34"/>
    </location>
</feature>
<sequence length="253" mass="26810">MSLFRALTRRWRKTIVAGAATVMTAAAAPAVAHADPVHHYYLEVGGTGSGAPAPDCTRSYQFANKHLDGGIPVPVCYPASAGPWLNGRNQFPDPSAPAFDASVREGYRNLLAAAEDTHRRDPNARLTLVGYSQGAQVADMVLQAIAGGATGIPRSLVDGKLYADPMQPGTGIWAKLPKGWSALGFTSPGPGPEKFDGIPVQRFCIRTDGVCDATALTSVLGFLAQHPKYWQDGDVMTRTIGKDGGDGVVWYES</sequence>
<dbReference type="SUPFAM" id="SSF53474">
    <property type="entry name" value="alpha/beta-Hydrolases"/>
    <property type="match status" value="1"/>
</dbReference>
<dbReference type="Pfam" id="PF01083">
    <property type="entry name" value="Cutinase"/>
    <property type="match status" value="1"/>
</dbReference>
<dbReference type="InterPro" id="IPR029058">
    <property type="entry name" value="AB_hydrolase_fold"/>
</dbReference>
<keyword evidence="1" id="KW-0378">Hydrolase</keyword>
<dbReference type="SMART" id="SM01110">
    <property type="entry name" value="Cutinase"/>
    <property type="match status" value="1"/>
</dbReference>
<organism evidence="3 4">
    <name type="scientific">Streptomyces luteosporeus</name>
    <dbReference type="NCBI Taxonomy" id="173856"/>
    <lineage>
        <taxon>Bacteria</taxon>
        <taxon>Bacillati</taxon>
        <taxon>Actinomycetota</taxon>
        <taxon>Actinomycetes</taxon>
        <taxon>Kitasatosporales</taxon>
        <taxon>Streptomycetaceae</taxon>
        <taxon>Streptomyces</taxon>
    </lineage>
</organism>
<reference evidence="3 4" key="1">
    <citation type="journal article" date="2019" name="Int. J. Syst. Evol. Microbiol.">
        <title>The Global Catalogue of Microorganisms (GCM) 10K type strain sequencing project: providing services to taxonomists for standard genome sequencing and annotation.</title>
        <authorList>
            <consortium name="The Broad Institute Genomics Platform"/>
            <consortium name="The Broad Institute Genome Sequencing Center for Infectious Disease"/>
            <person name="Wu L."/>
            <person name="Ma J."/>
        </authorList>
    </citation>
    <scope>NUCLEOTIDE SEQUENCE [LARGE SCALE GENOMIC DNA]</scope>
    <source>
        <strain evidence="3 4">JCM 4542</strain>
    </source>
</reference>
<keyword evidence="4" id="KW-1185">Reference proteome</keyword>
<evidence type="ECO:0008006" key="5">
    <source>
        <dbReference type="Google" id="ProtNLM"/>
    </source>
</evidence>
<dbReference type="Gene3D" id="3.40.50.1820">
    <property type="entry name" value="alpha/beta hydrolase"/>
    <property type="match status" value="1"/>
</dbReference>